<reference evidence="2" key="1">
    <citation type="submission" date="2016-10" db="EMBL/GenBank/DDBJ databases">
        <authorList>
            <person name="de Groot N.N."/>
        </authorList>
    </citation>
    <scope>NUCLEOTIDE SEQUENCE</scope>
</reference>
<dbReference type="EMBL" id="FPHI01000006">
    <property type="protein sequence ID" value="SFV53494.1"/>
    <property type="molecule type" value="Genomic_DNA"/>
</dbReference>
<proteinExistence type="predicted"/>
<evidence type="ECO:0000256" key="1">
    <source>
        <dbReference type="SAM" id="Phobius"/>
    </source>
</evidence>
<gene>
    <name evidence="2" type="ORF">MNB_SV-3-208</name>
</gene>
<name>A0A1W1BIW2_9ZZZZ</name>
<keyword evidence="1" id="KW-1133">Transmembrane helix</keyword>
<organism evidence="2">
    <name type="scientific">hydrothermal vent metagenome</name>
    <dbReference type="NCBI Taxonomy" id="652676"/>
    <lineage>
        <taxon>unclassified sequences</taxon>
        <taxon>metagenomes</taxon>
        <taxon>ecological metagenomes</taxon>
    </lineage>
</organism>
<accession>A0A1W1BIW2</accession>
<dbReference type="AlphaFoldDB" id="A0A1W1BIW2"/>
<evidence type="ECO:0000313" key="2">
    <source>
        <dbReference type="EMBL" id="SFV53494.1"/>
    </source>
</evidence>
<feature type="transmembrane region" description="Helical" evidence="1">
    <location>
        <begin position="43"/>
        <end position="66"/>
    </location>
</feature>
<feature type="transmembrane region" description="Helical" evidence="1">
    <location>
        <begin position="5"/>
        <end position="23"/>
    </location>
</feature>
<keyword evidence="1" id="KW-0812">Transmembrane</keyword>
<sequence length="348" mass="41096">MRLGLYIFVSLVFMGMVGGLAYMENPNFYLVEVMGINFNFPIALWFVLPMVLFFIMTVSHMFFYGLKNYFLLKKWRKDTVALENALYWSLVNEPKDQKYAINEVRSSAVLLAKSTLVLNDTVEGLSPRLSRVVNIIQKIKNGEYVDLKELKMTKVFNAGNPILIQNRLNRLESDNKFVEDVMRAASDYSEMVQKEALEIFSRKEDFVKARKYVKVFDVKNFLVMLQRVQYDERLGLTPEIVSEFVDVLDLKCEDFITIASITKKYFKPDENLLLFKAYQDKNEKAQNAYLYLLFEYELLDQVLKYLEEHDENDFMKFRALYTLKQEHGKFKLEDIIDIKSICNEKRFY</sequence>
<protein>
    <submittedName>
        <fullName evidence="2">Arginine/ornithine antiporter ArcD</fullName>
    </submittedName>
</protein>
<keyword evidence="1" id="KW-0472">Membrane</keyword>